<sequence length="43" mass="4932">MKLINDCKKVEDGGTMKGSLEKVVQTFSLRSFLEMMMNNCVQF</sequence>
<gene>
    <name evidence="1" type="ORF">MILVUS5_LOCUS20519</name>
</gene>
<name>A0ACB0K9W1_TRIPR</name>
<evidence type="ECO:0000313" key="2">
    <source>
        <dbReference type="Proteomes" id="UP001177021"/>
    </source>
</evidence>
<organism evidence="1 2">
    <name type="scientific">Trifolium pratense</name>
    <name type="common">Red clover</name>
    <dbReference type="NCBI Taxonomy" id="57577"/>
    <lineage>
        <taxon>Eukaryota</taxon>
        <taxon>Viridiplantae</taxon>
        <taxon>Streptophyta</taxon>
        <taxon>Embryophyta</taxon>
        <taxon>Tracheophyta</taxon>
        <taxon>Spermatophyta</taxon>
        <taxon>Magnoliopsida</taxon>
        <taxon>eudicotyledons</taxon>
        <taxon>Gunneridae</taxon>
        <taxon>Pentapetalae</taxon>
        <taxon>rosids</taxon>
        <taxon>fabids</taxon>
        <taxon>Fabales</taxon>
        <taxon>Fabaceae</taxon>
        <taxon>Papilionoideae</taxon>
        <taxon>50 kb inversion clade</taxon>
        <taxon>NPAAA clade</taxon>
        <taxon>Hologalegina</taxon>
        <taxon>IRL clade</taxon>
        <taxon>Trifolieae</taxon>
        <taxon>Trifolium</taxon>
    </lineage>
</organism>
<dbReference type="EMBL" id="CASHSV030000206">
    <property type="protein sequence ID" value="CAJ2653128.1"/>
    <property type="molecule type" value="Genomic_DNA"/>
</dbReference>
<protein>
    <submittedName>
        <fullName evidence="1">Uncharacterized protein</fullName>
    </submittedName>
</protein>
<keyword evidence="2" id="KW-1185">Reference proteome</keyword>
<reference evidence="1" key="1">
    <citation type="submission" date="2023-10" db="EMBL/GenBank/DDBJ databases">
        <authorList>
            <person name="Rodriguez Cubillos JULIANA M."/>
            <person name="De Vega J."/>
        </authorList>
    </citation>
    <scope>NUCLEOTIDE SEQUENCE</scope>
</reference>
<evidence type="ECO:0000313" key="1">
    <source>
        <dbReference type="EMBL" id="CAJ2653128.1"/>
    </source>
</evidence>
<accession>A0ACB0K9W1</accession>
<comment type="caution">
    <text evidence="1">The sequence shown here is derived from an EMBL/GenBank/DDBJ whole genome shotgun (WGS) entry which is preliminary data.</text>
</comment>
<dbReference type="Proteomes" id="UP001177021">
    <property type="component" value="Unassembled WGS sequence"/>
</dbReference>
<proteinExistence type="predicted"/>